<reference evidence="2 3" key="1">
    <citation type="journal article" date="2016" name="Nat. Commun.">
        <title>Thousands of microbial genomes shed light on interconnected biogeochemical processes in an aquifer system.</title>
        <authorList>
            <person name="Anantharaman K."/>
            <person name="Brown C.T."/>
            <person name="Hug L.A."/>
            <person name="Sharon I."/>
            <person name="Castelle C.J."/>
            <person name="Probst A.J."/>
            <person name="Thomas B.C."/>
            <person name="Singh A."/>
            <person name="Wilkins M.J."/>
            <person name="Karaoz U."/>
            <person name="Brodie E.L."/>
            <person name="Williams K.H."/>
            <person name="Hubbard S.S."/>
            <person name="Banfield J.F."/>
        </authorList>
    </citation>
    <scope>NUCLEOTIDE SEQUENCE [LARGE SCALE GENOMIC DNA]</scope>
</reference>
<dbReference type="AlphaFoldDB" id="A0A1F5Z203"/>
<proteinExistence type="predicted"/>
<dbReference type="InterPro" id="IPR009003">
    <property type="entry name" value="Peptidase_S1_PA"/>
</dbReference>
<dbReference type="Gene3D" id="2.40.10.10">
    <property type="entry name" value="Trypsin-like serine proteases"/>
    <property type="match status" value="2"/>
</dbReference>
<feature type="transmembrane region" description="Helical" evidence="1">
    <location>
        <begin position="21"/>
        <end position="44"/>
    </location>
</feature>
<keyword evidence="1" id="KW-0812">Transmembrane</keyword>
<evidence type="ECO:0000313" key="2">
    <source>
        <dbReference type="EMBL" id="OGG06217.1"/>
    </source>
</evidence>
<evidence type="ECO:0008006" key="4">
    <source>
        <dbReference type="Google" id="ProtNLM"/>
    </source>
</evidence>
<dbReference type="Proteomes" id="UP000177354">
    <property type="component" value="Unassembled WGS sequence"/>
</dbReference>
<keyword evidence="1" id="KW-0472">Membrane</keyword>
<organism evidence="2 3">
    <name type="scientific">Candidatus Gottesmanbacteria bacterium RIFCSPHIGHO2_01_FULL_40_15</name>
    <dbReference type="NCBI Taxonomy" id="1798376"/>
    <lineage>
        <taxon>Bacteria</taxon>
        <taxon>Candidatus Gottesmaniibacteriota</taxon>
    </lineage>
</organism>
<evidence type="ECO:0000256" key="1">
    <source>
        <dbReference type="SAM" id="Phobius"/>
    </source>
</evidence>
<dbReference type="EMBL" id="MFJF01000018">
    <property type="protein sequence ID" value="OGG06217.1"/>
    <property type="molecule type" value="Genomic_DNA"/>
</dbReference>
<gene>
    <name evidence="2" type="ORF">A2777_06465</name>
</gene>
<accession>A0A1F5Z203</accession>
<keyword evidence="1" id="KW-1133">Transmembrane helix</keyword>
<comment type="caution">
    <text evidence="2">The sequence shown here is derived from an EMBL/GenBank/DDBJ whole genome shotgun (WGS) entry which is preliminary data.</text>
</comment>
<dbReference type="InterPro" id="IPR043504">
    <property type="entry name" value="Peptidase_S1_PA_chymotrypsin"/>
</dbReference>
<dbReference type="SUPFAM" id="SSF50494">
    <property type="entry name" value="Trypsin-like serine proteases"/>
    <property type="match status" value="1"/>
</dbReference>
<name>A0A1F5Z203_9BACT</name>
<evidence type="ECO:0000313" key="3">
    <source>
        <dbReference type="Proteomes" id="UP000177354"/>
    </source>
</evidence>
<sequence length="287" mass="31115">MNEKKPYGMYPIDFRNERRQALSVILFSGSAIITAGCGLFNLLFPPKDNYSRIKATSQALAGDPEMLDITLENLPKSLRDNAVKITFKGKREIDGAEGDFFASGMVLRENNENIIIVSGKHVLFPEGIEIDNLSLSQPQNKDSRELKFSREDIIGHFRGTGENEASILVINKKSPGRFTAYSPIIINPRPLNAGEVLFSISYPDGSGAVGWFANKYTVTGKTGTIDGISNLSICTGINNSGGSGSPVVNIEGELVGFTMAGHTVIEEVGIIKATSLNDLVTKIKEQD</sequence>
<protein>
    <recommendedName>
        <fullName evidence="4">Serine protease</fullName>
    </recommendedName>
</protein>